<evidence type="ECO:0000313" key="2">
    <source>
        <dbReference type="EMBL" id="GGF09502.1"/>
    </source>
</evidence>
<sequence>MPNDDDSYGDLDPATIAVRDMVGASRELVGRMAHRMGMNPNDMSAIAQLTQEGPMGVADLATHLGIRSASATVMVDRLERAGHVERVRDTVDRRRVVVTETPTARRTAAQAWGPTIGRLDEVCRELADDERDVVMRFLARITEVTRESGTD</sequence>
<keyword evidence="3" id="KW-1185">Reference proteome</keyword>
<dbReference type="Pfam" id="PF01047">
    <property type="entry name" value="MarR"/>
    <property type="match status" value="1"/>
</dbReference>
<reference evidence="3" key="1">
    <citation type="journal article" date="2019" name="Int. J. Syst. Evol. Microbiol.">
        <title>The Global Catalogue of Microorganisms (GCM) 10K type strain sequencing project: providing services to taxonomists for standard genome sequencing and annotation.</title>
        <authorList>
            <consortium name="The Broad Institute Genomics Platform"/>
            <consortium name="The Broad Institute Genome Sequencing Center for Infectious Disease"/>
            <person name="Wu L."/>
            <person name="Ma J."/>
        </authorList>
    </citation>
    <scope>NUCLEOTIDE SEQUENCE [LARGE SCALE GENOMIC DNA]</scope>
    <source>
        <strain evidence="3">CCM 7855</strain>
    </source>
</reference>
<evidence type="ECO:0000259" key="1">
    <source>
        <dbReference type="PROSITE" id="PS50995"/>
    </source>
</evidence>
<protein>
    <submittedName>
        <fullName evidence="2">MarR family transcriptional regulator</fullName>
    </submittedName>
</protein>
<gene>
    <name evidence="2" type="primary">marR</name>
    <name evidence="2" type="ORF">GCM10007298_01800</name>
</gene>
<evidence type="ECO:0000313" key="3">
    <source>
        <dbReference type="Proteomes" id="UP000632454"/>
    </source>
</evidence>
<dbReference type="Gene3D" id="1.10.10.10">
    <property type="entry name" value="Winged helix-like DNA-binding domain superfamily/Winged helix DNA-binding domain"/>
    <property type="match status" value="1"/>
</dbReference>
<name>A0ABQ1U6V8_9NOCA</name>
<dbReference type="InterPro" id="IPR000835">
    <property type="entry name" value="HTH_MarR-typ"/>
</dbReference>
<dbReference type="InterPro" id="IPR036388">
    <property type="entry name" value="WH-like_DNA-bd_sf"/>
</dbReference>
<dbReference type="SUPFAM" id="SSF46785">
    <property type="entry name" value="Winged helix' DNA-binding domain"/>
    <property type="match status" value="1"/>
</dbReference>
<dbReference type="InterPro" id="IPR039422">
    <property type="entry name" value="MarR/SlyA-like"/>
</dbReference>
<dbReference type="InterPro" id="IPR036390">
    <property type="entry name" value="WH_DNA-bd_sf"/>
</dbReference>
<feature type="domain" description="HTH marR-type" evidence="1">
    <location>
        <begin position="14"/>
        <end position="143"/>
    </location>
</feature>
<dbReference type="PANTHER" id="PTHR33164:SF106">
    <property type="entry name" value="TRANSCRIPTIONAL REGULATORY PROTEIN"/>
    <property type="match status" value="1"/>
</dbReference>
<comment type="caution">
    <text evidence="2">The sequence shown here is derived from an EMBL/GenBank/DDBJ whole genome shotgun (WGS) entry which is preliminary data.</text>
</comment>
<dbReference type="PANTHER" id="PTHR33164">
    <property type="entry name" value="TRANSCRIPTIONAL REGULATOR, MARR FAMILY"/>
    <property type="match status" value="1"/>
</dbReference>
<dbReference type="PROSITE" id="PS50995">
    <property type="entry name" value="HTH_MARR_2"/>
    <property type="match status" value="1"/>
</dbReference>
<accession>A0ABQ1U6V8</accession>
<proteinExistence type="predicted"/>
<dbReference type="PRINTS" id="PR00598">
    <property type="entry name" value="HTHMARR"/>
</dbReference>
<dbReference type="Proteomes" id="UP000632454">
    <property type="component" value="Unassembled WGS sequence"/>
</dbReference>
<organism evidence="2 3">
    <name type="scientific">Williamsia phyllosphaerae</name>
    <dbReference type="NCBI Taxonomy" id="885042"/>
    <lineage>
        <taxon>Bacteria</taxon>
        <taxon>Bacillati</taxon>
        <taxon>Actinomycetota</taxon>
        <taxon>Actinomycetes</taxon>
        <taxon>Mycobacteriales</taxon>
        <taxon>Nocardiaceae</taxon>
        <taxon>Williamsia</taxon>
    </lineage>
</organism>
<dbReference type="SMART" id="SM00347">
    <property type="entry name" value="HTH_MARR"/>
    <property type="match status" value="1"/>
</dbReference>
<dbReference type="EMBL" id="BMCS01000001">
    <property type="protein sequence ID" value="GGF09502.1"/>
    <property type="molecule type" value="Genomic_DNA"/>
</dbReference>